<evidence type="ECO:0000313" key="18">
    <source>
        <dbReference type="Proteomes" id="UP001158576"/>
    </source>
</evidence>
<feature type="domain" description="Fibronectin type-III" evidence="15">
    <location>
        <begin position="103"/>
        <end position="196"/>
    </location>
</feature>
<dbReference type="CDD" id="cd00063">
    <property type="entry name" value="FN3"/>
    <property type="match status" value="5"/>
</dbReference>
<gene>
    <name evidence="17" type="ORF">OKIOD_LOCUS10631</name>
</gene>
<name>A0ABN7STH4_OIKDI</name>
<evidence type="ECO:0000256" key="3">
    <source>
        <dbReference type="ARBA" id="ARBA00004613"/>
    </source>
</evidence>
<feature type="domain" description="Fibronectin type-III" evidence="15">
    <location>
        <begin position="378"/>
        <end position="468"/>
    </location>
</feature>
<feature type="signal peptide" evidence="13">
    <location>
        <begin position="1"/>
        <end position="16"/>
    </location>
</feature>
<dbReference type="PANTHER" id="PTHR46708">
    <property type="entry name" value="TENASCIN"/>
    <property type="match status" value="1"/>
</dbReference>
<dbReference type="InterPro" id="IPR013320">
    <property type="entry name" value="ConA-like_dom_sf"/>
</dbReference>
<dbReference type="SMART" id="SM00241">
    <property type="entry name" value="ZP"/>
    <property type="match status" value="1"/>
</dbReference>
<evidence type="ECO:0000256" key="8">
    <source>
        <dbReference type="ARBA" id="ARBA00023180"/>
    </source>
</evidence>
<organism evidence="17 18">
    <name type="scientific">Oikopleura dioica</name>
    <name type="common">Tunicate</name>
    <dbReference type="NCBI Taxonomy" id="34765"/>
    <lineage>
        <taxon>Eukaryota</taxon>
        <taxon>Metazoa</taxon>
        <taxon>Chordata</taxon>
        <taxon>Tunicata</taxon>
        <taxon>Appendicularia</taxon>
        <taxon>Copelata</taxon>
        <taxon>Oikopleuridae</taxon>
        <taxon>Oikopleura</taxon>
    </lineage>
</organism>
<dbReference type="SMART" id="SM00060">
    <property type="entry name" value="FN3"/>
    <property type="match status" value="6"/>
</dbReference>
<dbReference type="SUPFAM" id="SSF57196">
    <property type="entry name" value="EGF/Laminin"/>
    <property type="match status" value="1"/>
</dbReference>
<sequence>MRLLPWLLGIAAPVLGVVRYTVDTDSADITWSEGGNAKILLARLDARELTISETGRRGSHTFRDLSPGALYRLDIVPEDGERQVIKFNTKPIPVPKVSTSKFYRQAPDSESTQVFGAVLYWTPPAGALDGYAVSVQPNHGEIKAPVYQKNGESRTDNTQPRRVVTGLEPGLEYNFTIESTAGNEKSAPTIFNTRIPPETPGPIEVKSVDSRSAVLDWQREHRGFLDGFYLETVPPEGEMIRPKRNTDKQREVAGLKPGKKYTVKVHSTAYGLLSFRPSERSIITLPEAPLGDLVVISRDPVNVTLSWTPPDGEAQMYQILYYPTDSDARKLKELSINSTITLTNLDPGTEYNFEIETISNGLHSDSKSFDPIATPPLGIEDLTVIDKDFTSVSIGWNHPKPDNVKYVVDYSPNSRNSWPVGPFITTDTLAAVDGLEPGRTYVFNVYAVANNVESEPKKIKVTLPVPDKPSKVEISEVADTSFEITWESPYADATFTVDVLSVAGGHVDGFPISTSEKGYSVEGLDQGEVYKVTVSTVLDGFTTDKSAMQVETFKNSEDTILFSSNSDVEMEVIDATMNQFASYILNAIDDESISLGINVSPEPHFINNDKFAVLSVSIHAKPSVLSPEMLNQLFKDWNDDQSEDSKYFSDVIDTNLNECKMRNACSANSKCVDKEILYTCQCNEGYLDQTDEVVNSDKIYTLEGQVCLADLEDNCVNTDWKFQRQGYVVVRRNMPELAEFSMCFKMTLNSPKLQGTIVSYRHEGSKLLMYQQKNRLFVNVNGNEMYELASYFQEDVVYSICLAANDDLIKLIVNGETMQSLKPENSVKLLGGGKVQISHDSECNRKCERIRGDLDARIEDFTIWSEAKSTEELKNFAAGECLTNGIMTLEKEATSLLGPMPDRPKQESVDDLFHNFVIATISPSGSPGFADLATRRWTTPASPYPTPANDPTNNRFIIETVAPPVYRADGGEDHEEIARPTYAPLPDQEVSINNLFNTNVNEIIGKPEVIDSIKTHCNPDNMTIVAEKAMIDDYEKKYGPLALSDPSCGRRTQGKNYVWEISPDLLGCGSTLELTDTHVTFVNSLSTASSAEETITAKGGIIFGNQLSARQTTKVSMEVSCQFPLDYTVTAEYPFLPQISMNIIKFNVTDYGEFSALMQLFDTDAFERPFEGSPEIEEGELLNVGVSLLDVTDPNVRVTLQECWATPESSPAHELRHDLIADACGVPGVLDNTLDIVSNGDSRMAKWHGSVFKFVGYENVWLHCNIKVCFADKAKGSKMNRNEIDSSYWD</sequence>
<evidence type="ECO:0000256" key="4">
    <source>
        <dbReference type="ARBA" id="ARBA00015737"/>
    </source>
</evidence>
<evidence type="ECO:0000256" key="6">
    <source>
        <dbReference type="ARBA" id="ARBA00022737"/>
    </source>
</evidence>
<feature type="domain" description="EGF-like" evidence="14">
    <location>
        <begin position="655"/>
        <end position="692"/>
    </location>
</feature>
<dbReference type="InterPro" id="IPR055355">
    <property type="entry name" value="ZP-C"/>
</dbReference>
<feature type="chain" id="PRO_5045162443" description="Uromodulin" evidence="13">
    <location>
        <begin position="17"/>
        <end position="1290"/>
    </location>
</feature>
<dbReference type="InterPro" id="IPR000152">
    <property type="entry name" value="EGF-type_Asp/Asn_hydroxyl_site"/>
</dbReference>
<feature type="domain" description="ZP" evidence="16">
    <location>
        <begin position="1016"/>
        <end position="1286"/>
    </location>
</feature>
<dbReference type="PROSITE" id="PS50853">
    <property type="entry name" value="FN3"/>
    <property type="match status" value="4"/>
</dbReference>
<evidence type="ECO:0000256" key="9">
    <source>
        <dbReference type="ARBA" id="ARBA00023273"/>
    </source>
</evidence>
<dbReference type="EMBL" id="OU015566">
    <property type="protein sequence ID" value="CAG5105135.1"/>
    <property type="molecule type" value="Genomic_DNA"/>
</dbReference>
<dbReference type="PROSITE" id="PS01187">
    <property type="entry name" value="EGF_CA"/>
    <property type="match status" value="1"/>
</dbReference>
<dbReference type="InterPro" id="IPR050991">
    <property type="entry name" value="ECM_Regulatory_Proteins"/>
</dbReference>
<dbReference type="InterPro" id="IPR018097">
    <property type="entry name" value="EGF_Ca-bd_CS"/>
</dbReference>
<dbReference type="Gene3D" id="2.60.40.3210">
    <property type="entry name" value="Zona pellucida, ZP-N domain"/>
    <property type="match status" value="1"/>
</dbReference>
<evidence type="ECO:0000259" key="15">
    <source>
        <dbReference type="PROSITE" id="PS50853"/>
    </source>
</evidence>
<evidence type="ECO:0000256" key="2">
    <source>
        <dbReference type="ARBA" id="ARBA00004539"/>
    </source>
</evidence>
<evidence type="ECO:0000256" key="5">
    <source>
        <dbReference type="ARBA" id="ARBA00022525"/>
    </source>
</evidence>
<dbReference type="CDD" id="cd00054">
    <property type="entry name" value="EGF_CA"/>
    <property type="match status" value="1"/>
</dbReference>
<reference evidence="17 18" key="1">
    <citation type="submission" date="2021-04" db="EMBL/GenBank/DDBJ databases">
        <authorList>
            <person name="Bliznina A."/>
        </authorList>
    </citation>
    <scope>NUCLEOTIDE SEQUENCE [LARGE SCALE GENOMIC DNA]</scope>
</reference>
<dbReference type="InterPro" id="IPR013783">
    <property type="entry name" value="Ig-like_fold"/>
</dbReference>
<keyword evidence="5" id="KW-0964">Secreted</keyword>
<dbReference type="PROSITE" id="PS50026">
    <property type="entry name" value="EGF_3"/>
    <property type="match status" value="1"/>
</dbReference>
<comment type="subunit">
    <text evidence="11">Homodimer that then polymerizes into long filaments. The filaments can additionally assemble laterally to form a sheet. The filaments consist of a zigzag-shaped backbone with laterally protruding arms which interact with bacterial adhesin fimH. Two fimH molecules can bind to a single UMOD monomer.</text>
</comment>
<proteinExistence type="predicted"/>
<dbReference type="InterPro" id="IPR017977">
    <property type="entry name" value="ZP_dom_CS"/>
</dbReference>
<keyword evidence="12" id="KW-0245">EGF-like domain</keyword>
<evidence type="ECO:0000259" key="14">
    <source>
        <dbReference type="PROSITE" id="PS50026"/>
    </source>
</evidence>
<keyword evidence="18" id="KW-1185">Reference proteome</keyword>
<evidence type="ECO:0000256" key="12">
    <source>
        <dbReference type="PROSITE-ProRule" id="PRU00076"/>
    </source>
</evidence>
<evidence type="ECO:0000259" key="16">
    <source>
        <dbReference type="PROSITE" id="PS51034"/>
    </source>
</evidence>
<protein>
    <recommendedName>
        <fullName evidence="4">Uromodulin</fullName>
    </recommendedName>
</protein>
<keyword evidence="6" id="KW-0677">Repeat</keyword>
<feature type="domain" description="Fibronectin type-III" evidence="15">
    <location>
        <begin position="289"/>
        <end position="377"/>
    </location>
</feature>
<comment type="function">
    <text evidence="10">Functions in biogenesis and organization of the apical membrane of epithelial cells of the thick ascending limb of Henle's loop (TALH), where it promotes formation of complex filamentous gel-like structure that may play a role in the water barrier permeability. May serve as a receptor for binding and endocytosis of cytokines (IL-1, IL-2) and TNF. Facilitates neutrophil migration across renal epithelia.</text>
</comment>
<dbReference type="Proteomes" id="UP001158576">
    <property type="component" value="Chromosome 1"/>
</dbReference>
<dbReference type="Gene3D" id="2.10.25.10">
    <property type="entry name" value="Laminin"/>
    <property type="match status" value="1"/>
</dbReference>
<dbReference type="PROSITE" id="PS51034">
    <property type="entry name" value="ZP_2"/>
    <property type="match status" value="1"/>
</dbReference>
<evidence type="ECO:0000256" key="1">
    <source>
        <dbReference type="ARBA" id="ARBA00004309"/>
    </source>
</evidence>
<dbReference type="PANTHER" id="PTHR46708:SF2">
    <property type="entry name" value="FIBRONECTIN TYPE-III DOMAIN-CONTAINING PROTEIN"/>
    <property type="match status" value="1"/>
</dbReference>
<dbReference type="Pfam" id="PF00100">
    <property type="entry name" value="Zona_pellucida"/>
    <property type="match status" value="1"/>
</dbReference>
<dbReference type="InterPro" id="IPR036116">
    <property type="entry name" value="FN3_sf"/>
</dbReference>
<comment type="caution">
    <text evidence="12">Lacks conserved residue(s) required for the propagation of feature annotation.</text>
</comment>
<keyword evidence="8" id="KW-0325">Glycoprotein</keyword>
<evidence type="ECO:0000256" key="11">
    <source>
        <dbReference type="ARBA" id="ARBA00046503"/>
    </source>
</evidence>
<dbReference type="InterPro" id="IPR000742">
    <property type="entry name" value="EGF"/>
</dbReference>
<comment type="subcellular location">
    <subcellularLocation>
        <location evidence="2">Basolateral cell membrane</location>
        <topology evidence="2">Lipid-anchor</topology>
        <topology evidence="2">GPI-anchor</topology>
    </subcellularLocation>
    <subcellularLocation>
        <location evidence="1">Cell projection</location>
        <location evidence="1">Cilium membrane</location>
    </subcellularLocation>
    <subcellularLocation>
        <location evidence="3">Secreted</location>
    </subcellularLocation>
</comment>
<keyword evidence="9" id="KW-0966">Cell projection</keyword>
<dbReference type="Gene3D" id="2.60.120.200">
    <property type="match status" value="1"/>
</dbReference>
<dbReference type="SMART" id="SM00179">
    <property type="entry name" value="EGF_CA"/>
    <property type="match status" value="1"/>
</dbReference>
<dbReference type="SUPFAM" id="SSF49265">
    <property type="entry name" value="Fibronectin type III"/>
    <property type="match status" value="4"/>
</dbReference>
<dbReference type="Gene3D" id="2.60.40.10">
    <property type="entry name" value="Immunoglobulins"/>
    <property type="match status" value="5"/>
</dbReference>
<evidence type="ECO:0000256" key="7">
    <source>
        <dbReference type="ARBA" id="ARBA00023157"/>
    </source>
</evidence>
<dbReference type="Gene3D" id="2.60.40.4100">
    <property type="entry name" value="Zona pellucida, ZP-C domain"/>
    <property type="match status" value="1"/>
</dbReference>
<evidence type="ECO:0000256" key="10">
    <source>
        <dbReference type="ARBA" id="ARBA00045741"/>
    </source>
</evidence>
<dbReference type="PROSITE" id="PS00010">
    <property type="entry name" value="ASX_HYDROXYL"/>
    <property type="match status" value="1"/>
</dbReference>
<dbReference type="PROSITE" id="PS00682">
    <property type="entry name" value="ZP_1"/>
    <property type="match status" value="1"/>
</dbReference>
<dbReference type="InterPro" id="IPR001881">
    <property type="entry name" value="EGF-like_Ca-bd_dom"/>
</dbReference>
<keyword evidence="13" id="KW-0732">Signal</keyword>
<evidence type="ECO:0000256" key="13">
    <source>
        <dbReference type="SAM" id="SignalP"/>
    </source>
</evidence>
<dbReference type="InterPro" id="IPR003961">
    <property type="entry name" value="FN3_dom"/>
</dbReference>
<accession>A0ABN7STH4</accession>
<evidence type="ECO:0000313" key="17">
    <source>
        <dbReference type="EMBL" id="CAG5105135.1"/>
    </source>
</evidence>
<dbReference type="InterPro" id="IPR001507">
    <property type="entry name" value="ZP_dom"/>
</dbReference>
<feature type="domain" description="Fibronectin type-III" evidence="15">
    <location>
        <begin position="199"/>
        <end position="288"/>
    </location>
</feature>
<keyword evidence="7" id="KW-1015">Disulfide bond</keyword>
<dbReference type="Pfam" id="PF00041">
    <property type="entry name" value="fn3"/>
    <property type="match status" value="5"/>
</dbReference>
<dbReference type="SUPFAM" id="SSF49899">
    <property type="entry name" value="Concanavalin A-like lectins/glucanases"/>
    <property type="match status" value="1"/>
</dbReference>
<dbReference type="InterPro" id="IPR042235">
    <property type="entry name" value="ZP-C_dom"/>
</dbReference>